<name>A0ABZ0KUR8_9BACL</name>
<evidence type="ECO:0000313" key="1">
    <source>
        <dbReference type="EMBL" id="WOV83911.1"/>
    </source>
</evidence>
<sequence>MFPLQEYDYGKLRTYWENYSKFIHELESKKSPNPYRVERMKLITESIEFLFNDASEDMQTIIQLNWWEGKNLSEVSAVLHMPVSKVRRMQRALLADTAERISWV</sequence>
<dbReference type="Proteomes" id="UP001303532">
    <property type="component" value="Chromosome"/>
</dbReference>
<evidence type="ECO:0008006" key="3">
    <source>
        <dbReference type="Google" id="ProtNLM"/>
    </source>
</evidence>
<proteinExistence type="predicted"/>
<organism evidence="1 2">
    <name type="scientific">Sporosarcina jeotgali</name>
    <dbReference type="NCBI Taxonomy" id="3020056"/>
    <lineage>
        <taxon>Bacteria</taxon>
        <taxon>Bacillati</taxon>
        <taxon>Bacillota</taxon>
        <taxon>Bacilli</taxon>
        <taxon>Bacillales</taxon>
        <taxon>Caryophanaceae</taxon>
        <taxon>Sporosarcina</taxon>
    </lineage>
</organism>
<dbReference type="RefSeq" id="WP_323691599.1">
    <property type="nucleotide sequence ID" value="NZ_CP116341.1"/>
</dbReference>
<reference evidence="1 2" key="1">
    <citation type="submission" date="2023-01" db="EMBL/GenBank/DDBJ databases">
        <title>Sporosarcina sp. nov., isolated from Korean tranditional fermented seafood 'Jeotgal'.</title>
        <authorList>
            <person name="Yang A.-I."/>
        </authorList>
    </citation>
    <scope>NUCLEOTIDE SEQUENCE [LARGE SCALE GENOMIC DNA]</scope>
    <source>
        <strain evidence="1 2">B2O-1</strain>
    </source>
</reference>
<keyword evidence="2" id="KW-1185">Reference proteome</keyword>
<dbReference type="InterPro" id="IPR013324">
    <property type="entry name" value="RNA_pol_sigma_r3/r4-like"/>
</dbReference>
<dbReference type="SUPFAM" id="SSF88659">
    <property type="entry name" value="Sigma3 and sigma4 domains of RNA polymerase sigma factors"/>
    <property type="match status" value="1"/>
</dbReference>
<evidence type="ECO:0000313" key="2">
    <source>
        <dbReference type="Proteomes" id="UP001303532"/>
    </source>
</evidence>
<accession>A0ABZ0KUR8</accession>
<dbReference type="EMBL" id="CP116341">
    <property type="protein sequence ID" value="WOV83911.1"/>
    <property type="molecule type" value="Genomic_DNA"/>
</dbReference>
<protein>
    <recommendedName>
        <fullName evidence="3">RNA polymerase sigma-70 region 4 domain-containing protein</fullName>
    </recommendedName>
</protein>
<gene>
    <name evidence="1" type="ORF">PGH26_13660</name>
</gene>